<protein>
    <recommendedName>
        <fullName evidence="3">Mediator of RNA polymerase II transcription subunit 19</fullName>
    </recommendedName>
</protein>
<reference evidence="2" key="1">
    <citation type="submission" date="2021-01" db="EMBL/GenBank/DDBJ databases">
        <authorList>
            <person name="Corre E."/>
            <person name="Pelletier E."/>
            <person name="Niang G."/>
            <person name="Scheremetjew M."/>
            <person name="Finn R."/>
            <person name="Kale V."/>
            <person name="Holt S."/>
            <person name="Cochrane G."/>
            <person name="Meng A."/>
            <person name="Brown T."/>
            <person name="Cohen L."/>
        </authorList>
    </citation>
    <scope>NUCLEOTIDE SEQUENCE</scope>
    <source>
        <strain evidence="2">CCMP 769</strain>
    </source>
</reference>
<name>A0A7S2ZRX0_9RHOD</name>
<organism evidence="2">
    <name type="scientific">Rhodosorus marinus</name>
    <dbReference type="NCBI Taxonomy" id="101924"/>
    <lineage>
        <taxon>Eukaryota</taxon>
        <taxon>Rhodophyta</taxon>
        <taxon>Stylonematophyceae</taxon>
        <taxon>Stylonematales</taxon>
        <taxon>Stylonemataceae</taxon>
        <taxon>Rhodosorus</taxon>
    </lineage>
</organism>
<evidence type="ECO:0008006" key="3">
    <source>
        <dbReference type="Google" id="ProtNLM"/>
    </source>
</evidence>
<feature type="region of interest" description="Disordered" evidence="1">
    <location>
        <begin position="109"/>
        <end position="180"/>
    </location>
</feature>
<accession>A0A7S2ZRX0</accession>
<dbReference type="EMBL" id="HBHW01021430">
    <property type="protein sequence ID" value="CAE0048538.1"/>
    <property type="molecule type" value="Transcribed_RNA"/>
</dbReference>
<proteinExistence type="predicted"/>
<evidence type="ECO:0000313" key="2">
    <source>
        <dbReference type="EMBL" id="CAE0048538.1"/>
    </source>
</evidence>
<sequence>MSTTPEVVASTMFDPADVPVGTDLLEHFGLRKDLDELKQLAARGKMRSSFSHLIADIPGEDTPINPKCSAGSICEVALQPAAEDERNFEPFDERALRLALVLSEDKEPIPQPAWLKIDQAANGDEKKRRKKKKKKRRKRGNDTGDDKYDSERRSKRRRKEGMDSDGVGLDTDADNTANMS</sequence>
<evidence type="ECO:0000256" key="1">
    <source>
        <dbReference type="SAM" id="MobiDB-lite"/>
    </source>
</evidence>
<feature type="compositionally biased region" description="Basic residues" evidence="1">
    <location>
        <begin position="127"/>
        <end position="139"/>
    </location>
</feature>
<feature type="compositionally biased region" description="Basic and acidic residues" evidence="1">
    <location>
        <begin position="140"/>
        <end position="152"/>
    </location>
</feature>
<dbReference type="AlphaFoldDB" id="A0A7S2ZRX0"/>
<gene>
    <name evidence="2" type="ORF">RMAR00112_LOCUS16533</name>
</gene>